<evidence type="ECO:0000259" key="1">
    <source>
        <dbReference type="Pfam" id="PF04954"/>
    </source>
</evidence>
<dbReference type="RefSeq" id="WP_188777143.1">
    <property type="nucleotide sequence ID" value="NZ_BMKQ01000001.1"/>
</dbReference>
<keyword evidence="3" id="KW-1185">Reference proteome</keyword>
<protein>
    <recommendedName>
        <fullName evidence="1">SIP-like Rossmann fold domain-containing protein</fullName>
    </recommendedName>
</protein>
<dbReference type="Gene3D" id="3.40.50.80">
    <property type="entry name" value="Nucleotide-binding domain of ferredoxin-NADP reductase (FNR) module"/>
    <property type="match status" value="1"/>
</dbReference>
<dbReference type="InterPro" id="IPR039261">
    <property type="entry name" value="FNR_nucleotide-bd"/>
</dbReference>
<comment type="caution">
    <text evidence="2">The sequence shown here is derived from an EMBL/GenBank/DDBJ whole genome shotgun (WGS) entry which is preliminary data.</text>
</comment>
<evidence type="ECO:0000313" key="2">
    <source>
        <dbReference type="EMBL" id="GGF30927.1"/>
    </source>
</evidence>
<name>A0A917B9P2_9ACTN</name>
<proteinExistence type="predicted"/>
<dbReference type="Proteomes" id="UP000649179">
    <property type="component" value="Unassembled WGS sequence"/>
</dbReference>
<reference evidence="2" key="2">
    <citation type="submission" date="2020-09" db="EMBL/GenBank/DDBJ databases">
        <authorList>
            <person name="Sun Q."/>
            <person name="Zhou Y."/>
        </authorList>
    </citation>
    <scope>NUCLEOTIDE SEQUENCE</scope>
    <source>
        <strain evidence="2">CGMCC 1.16067</strain>
    </source>
</reference>
<accession>A0A917B9P2</accession>
<dbReference type="Pfam" id="PF04954">
    <property type="entry name" value="SIP"/>
    <property type="match status" value="1"/>
</dbReference>
<dbReference type="AlphaFoldDB" id="A0A917B9P2"/>
<sequence length="118" mass="12838">MSRRRAPLEHVLIAGDSSEIDAIRALLALLPSTTYGQVYVETISGTVLPEISAPRRVTVTMLPRDAADLAGERLASAVDGWLAEWIPEEPEPDRDLTIWLGEVAGARVETSATCLERL</sequence>
<organism evidence="2 3">
    <name type="scientific">Marmoricola endophyticus</name>
    <dbReference type="NCBI Taxonomy" id="2040280"/>
    <lineage>
        <taxon>Bacteria</taxon>
        <taxon>Bacillati</taxon>
        <taxon>Actinomycetota</taxon>
        <taxon>Actinomycetes</taxon>
        <taxon>Propionibacteriales</taxon>
        <taxon>Nocardioidaceae</taxon>
        <taxon>Marmoricola</taxon>
    </lineage>
</organism>
<reference evidence="2" key="1">
    <citation type="journal article" date="2014" name="Int. J. Syst. Evol. Microbiol.">
        <title>Complete genome sequence of Corynebacterium casei LMG S-19264T (=DSM 44701T), isolated from a smear-ripened cheese.</title>
        <authorList>
            <consortium name="US DOE Joint Genome Institute (JGI-PGF)"/>
            <person name="Walter F."/>
            <person name="Albersmeier A."/>
            <person name="Kalinowski J."/>
            <person name="Ruckert C."/>
        </authorList>
    </citation>
    <scope>NUCLEOTIDE SEQUENCE</scope>
    <source>
        <strain evidence="2">CGMCC 1.16067</strain>
    </source>
</reference>
<evidence type="ECO:0000313" key="3">
    <source>
        <dbReference type="Proteomes" id="UP000649179"/>
    </source>
</evidence>
<dbReference type="EMBL" id="BMKQ01000001">
    <property type="protein sequence ID" value="GGF30927.1"/>
    <property type="molecule type" value="Genomic_DNA"/>
</dbReference>
<feature type="domain" description="SIP-like Rossmann fold" evidence="1">
    <location>
        <begin position="9"/>
        <end position="101"/>
    </location>
</feature>
<gene>
    <name evidence="2" type="ORF">GCM10011519_00430</name>
</gene>
<dbReference type="InterPro" id="IPR007037">
    <property type="entry name" value="SIP_rossman_dom"/>
</dbReference>